<dbReference type="GO" id="GO:0031317">
    <property type="term" value="C:tripartite ATP-independent periplasmic transporter complex"/>
    <property type="evidence" value="ECO:0007669"/>
    <property type="project" value="InterPro"/>
</dbReference>
<dbReference type="InterPro" id="IPR041722">
    <property type="entry name" value="TakP/all3028"/>
</dbReference>
<keyword evidence="3" id="KW-0479">Metal-binding</keyword>
<reference evidence="5 6" key="1">
    <citation type="submission" date="2016-10" db="EMBL/GenBank/DDBJ databases">
        <authorList>
            <person name="de Groot N.N."/>
        </authorList>
    </citation>
    <scope>NUCLEOTIDE SEQUENCE [LARGE SCALE GENOMIC DNA]</scope>
    <source>
        <strain evidence="5 6">DSM 15123</strain>
    </source>
</reference>
<dbReference type="PANTHER" id="PTHR33376:SF5">
    <property type="entry name" value="EXTRACYTOPLASMIC SOLUTE RECEPTOR PROTEIN"/>
    <property type="match status" value="1"/>
</dbReference>
<dbReference type="InterPro" id="IPR018389">
    <property type="entry name" value="DctP_fam"/>
</dbReference>
<evidence type="ECO:0000313" key="6">
    <source>
        <dbReference type="Proteomes" id="UP000199531"/>
    </source>
</evidence>
<dbReference type="CDD" id="cd13682">
    <property type="entry name" value="PBP2_TRAP_alpha-ketoacid"/>
    <property type="match status" value="1"/>
</dbReference>
<dbReference type="InterPro" id="IPR006311">
    <property type="entry name" value="TAT_signal"/>
</dbReference>
<name>A0A1H8FT57_9BURK</name>
<evidence type="ECO:0000256" key="4">
    <source>
        <dbReference type="SAM" id="SignalP"/>
    </source>
</evidence>
<organism evidence="5 6">
    <name type="scientific">Brachymonas denitrificans DSM 15123</name>
    <dbReference type="NCBI Taxonomy" id="1121117"/>
    <lineage>
        <taxon>Bacteria</taxon>
        <taxon>Pseudomonadati</taxon>
        <taxon>Pseudomonadota</taxon>
        <taxon>Betaproteobacteria</taxon>
        <taxon>Burkholderiales</taxon>
        <taxon>Comamonadaceae</taxon>
        <taxon>Brachymonas</taxon>
    </lineage>
</organism>
<evidence type="ECO:0000256" key="3">
    <source>
        <dbReference type="PIRSR" id="PIRSR039026-2"/>
    </source>
</evidence>
<protein>
    <submittedName>
        <fullName evidence="5">TRAP-type mannitol/chloroaromatic compound transport system, substrate-binding protein</fullName>
    </submittedName>
</protein>
<dbReference type="PROSITE" id="PS51257">
    <property type="entry name" value="PROKAR_LIPOPROTEIN"/>
    <property type="match status" value="1"/>
</dbReference>
<dbReference type="GO" id="GO:0055085">
    <property type="term" value="P:transmembrane transport"/>
    <property type="evidence" value="ECO:0007669"/>
    <property type="project" value="InterPro"/>
</dbReference>
<sequence length="382" mass="41599">MDRRSLVKNLGIAGATVAAGALAACGKKEEAAPATAAASGGAPAVQTGETVRWRLASSFPKSLDTIFGSAEMFAKTVKELSGGKFEVSVHPAGELMPAFGVVDALQNNTVEMAQTASYYFTGKDPLFAFSCAVPFGLTARQMDSWKEQGNGGKLMNEFYAKYNFFSASAGNTSTQMGGWYRKEIKTVADLQGLKMRLGGGIFGETMAKLGVVAQNMPAGDVYQALEKGTLDATEFVGPYDDEKLGFNKVAPFYYYPGWWEGGADLEFFINKKAFDALSETNKAIVMAATKVAARDMTTKYDAKNPIALKNLVAAGTKLMPFSKEVMDAGYKAAMEVFAEHEAKSPEFKKVHQDMRAFQRDQILWNRFSEFRYNSYMATLNNL</sequence>
<dbReference type="RefSeq" id="WP_091814972.1">
    <property type="nucleotide sequence ID" value="NZ_FOCW01000001.1"/>
</dbReference>
<evidence type="ECO:0000256" key="2">
    <source>
        <dbReference type="PIRSR" id="PIRSR039026-1"/>
    </source>
</evidence>
<evidence type="ECO:0000313" key="5">
    <source>
        <dbReference type="EMBL" id="SEN34923.1"/>
    </source>
</evidence>
<keyword evidence="6" id="KW-1185">Reference proteome</keyword>
<dbReference type="Gene3D" id="3.40.190.170">
    <property type="entry name" value="Bacterial extracellular solute-binding protein, family 7"/>
    <property type="match status" value="1"/>
</dbReference>
<dbReference type="AlphaFoldDB" id="A0A1H8FT57"/>
<dbReference type="STRING" id="1121117.SAMN02745977_01176"/>
<feature type="chain" id="PRO_5011794863" evidence="4">
    <location>
        <begin position="24"/>
        <end position="382"/>
    </location>
</feature>
<dbReference type="GO" id="GO:0043177">
    <property type="term" value="F:organic acid binding"/>
    <property type="evidence" value="ECO:0007669"/>
    <property type="project" value="InterPro"/>
</dbReference>
<dbReference type="Pfam" id="PF03480">
    <property type="entry name" value="DctP"/>
    <property type="match status" value="1"/>
</dbReference>
<evidence type="ECO:0000256" key="1">
    <source>
        <dbReference type="ARBA" id="ARBA00022729"/>
    </source>
</evidence>
<dbReference type="PIRSF" id="PIRSF039026">
    <property type="entry name" value="SiaP"/>
    <property type="match status" value="1"/>
</dbReference>
<dbReference type="PROSITE" id="PS51318">
    <property type="entry name" value="TAT"/>
    <property type="match status" value="1"/>
</dbReference>
<feature type="binding site" evidence="3">
    <location>
        <position position="235"/>
    </location>
    <ligand>
        <name>Na(+)</name>
        <dbReference type="ChEBI" id="CHEBI:29101"/>
    </ligand>
</feature>
<feature type="binding site" evidence="3">
    <location>
        <position position="260"/>
    </location>
    <ligand>
        <name>substrate</name>
    </ligand>
</feature>
<dbReference type="Gene3D" id="3.40.190.10">
    <property type="entry name" value="Periplasmic binding protein-like II"/>
    <property type="match status" value="1"/>
</dbReference>
<dbReference type="EMBL" id="FOCW01000001">
    <property type="protein sequence ID" value="SEN34923.1"/>
    <property type="molecule type" value="Genomic_DNA"/>
</dbReference>
<dbReference type="GO" id="GO:0015849">
    <property type="term" value="P:organic acid transport"/>
    <property type="evidence" value="ECO:0007669"/>
    <property type="project" value="InterPro"/>
</dbReference>
<keyword evidence="1 4" id="KW-0732">Signal</keyword>
<feature type="binding site" evidence="2">
    <location>
        <position position="196"/>
    </location>
    <ligand>
        <name>substrate</name>
    </ligand>
</feature>
<dbReference type="InterPro" id="IPR026289">
    <property type="entry name" value="SBP_TakP-like"/>
</dbReference>
<gene>
    <name evidence="5" type="ORF">SAMN02745977_01176</name>
</gene>
<dbReference type="OrthoDB" id="9769667at2"/>
<feature type="binding site" evidence="2">
    <location>
        <position position="175"/>
    </location>
    <ligand>
        <name>substrate</name>
    </ligand>
</feature>
<dbReference type="Proteomes" id="UP000199531">
    <property type="component" value="Unassembled WGS sequence"/>
</dbReference>
<dbReference type="InterPro" id="IPR038404">
    <property type="entry name" value="TRAP_DctP_sf"/>
</dbReference>
<dbReference type="GO" id="GO:0046872">
    <property type="term" value="F:metal ion binding"/>
    <property type="evidence" value="ECO:0007669"/>
    <property type="project" value="UniProtKB-KW"/>
</dbReference>
<accession>A0A1H8FT57</accession>
<dbReference type="PANTHER" id="PTHR33376">
    <property type="match status" value="1"/>
</dbReference>
<feature type="binding site" evidence="3">
    <location>
        <position position="234"/>
    </location>
    <ligand>
        <name>substrate</name>
    </ligand>
</feature>
<dbReference type="NCBIfam" id="NF037995">
    <property type="entry name" value="TRAP_S1"/>
    <property type="match status" value="1"/>
</dbReference>
<proteinExistence type="predicted"/>
<feature type="signal peptide" evidence="4">
    <location>
        <begin position="1"/>
        <end position="23"/>
    </location>
</feature>